<feature type="compositionally biased region" description="Polar residues" evidence="1">
    <location>
        <begin position="1"/>
        <end position="14"/>
    </location>
</feature>
<sequence>MTSSTTFGGKTNNSDQKKCHSNLSPSESAADWLRMKGFMNTGPKSAPRTEKWRARMKEDPENCNENLKGEKNKVRCQVEKVKYKE</sequence>
<proteinExistence type="predicted"/>
<dbReference type="AlphaFoldDB" id="A0A7R9EIL6"/>
<feature type="region of interest" description="Disordered" evidence="1">
    <location>
        <begin position="1"/>
        <end position="28"/>
    </location>
</feature>
<evidence type="ECO:0000313" key="2">
    <source>
        <dbReference type="EMBL" id="CAD7434696.1"/>
    </source>
</evidence>
<organism evidence="2">
    <name type="scientific">Timema monikensis</name>
    <dbReference type="NCBI Taxonomy" id="170555"/>
    <lineage>
        <taxon>Eukaryota</taxon>
        <taxon>Metazoa</taxon>
        <taxon>Ecdysozoa</taxon>
        <taxon>Arthropoda</taxon>
        <taxon>Hexapoda</taxon>
        <taxon>Insecta</taxon>
        <taxon>Pterygota</taxon>
        <taxon>Neoptera</taxon>
        <taxon>Polyneoptera</taxon>
        <taxon>Phasmatodea</taxon>
        <taxon>Timematodea</taxon>
        <taxon>Timematoidea</taxon>
        <taxon>Timematidae</taxon>
        <taxon>Timema</taxon>
    </lineage>
</organism>
<gene>
    <name evidence="2" type="ORF">TMSB3V08_LOCUS11346</name>
</gene>
<dbReference type="EMBL" id="OB798070">
    <property type="protein sequence ID" value="CAD7434696.1"/>
    <property type="molecule type" value="Genomic_DNA"/>
</dbReference>
<protein>
    <submittedName>
        <fullName evidence="2">Uncharacterized protein</fullName>
    </submittedName>
</protein>
<name>A0A7R9EIL6_9NEOP</name>
<accession>A0A7R9EIL6</accession>
<reference evidence="2" key="1">
    <citation type="submission" date="2020-11" db="EMBL/GenBank/DDBJ databases">
        <authorList>
            <person name="Tran Van P."/>
        </authorList>
    </citation>
    <scope>NUCLEOTIDE SEQUENCE</scope>
</reference>
<evidence type="ECO:0000256" key="1">
    <source>
        <dbReference type="SAM" id="MobiDB-lite"/>
    </source>
</evidence>